<comment type="caution">
    <text evidence="5">The sequence shown here is derived from an EMBL/GenBank/DDBJ whole genome shotgun (WGS) entry which is preliminary data.</text>
</comment>
<dbReference type="InterPro" id="IPR036291">
    <property type="entry name" value="NAD(P)-bd_dom_sf"/>
</dbReference>
<dbReference type="InterPro" id="IPR005888">
    <property type="entry name" value="dTDP_Gluc_deHydtase"/>
</dbReference>
<dbReference type="Pfam" id="PF16363">
    <property type="entry name" value="GDP_Man_Dehyd"/>
    <property type="match status" value="1"/>
</dbReference>
<dbReference type="CDD" id="cd05246">
    <property type="entry name" value="dTDP_GD_SDR_e"/>
    <property type="match status" value="1"/>
</dbReference>
<dbReference type="EMBL" id="MCFE01000055">
    <property type="protein sequence ID" value="ORY02621.1"/>
    <property type="molecule type" value="Genomic_DNA"/>
</dbReference>
<protein>
    <submittedName>
        <fullName evidence="5">NAD(P)-binding protein</fullName>
    </submittedName>
</protein>
<dbReference type="PANTHER" id="PTHR43000">
    <property type="entry name" value="DTDP-D-GLUCOSE 4,6-DEHYDRATASE-RELATED"/>
    <property type="match status" value="1"/>
</dbReference>
<dbReference type="InParanoid" id="A0A1Y1YX73"/>
<feature type="domain" description="NAD(P)-binding" evidence="4">
    <location>
        <begin position="92"/>
        <end position="394"/>
    </location>
</feature>
<evidence type="ECO:0000256" key="1">
    <source>
        <dbReference type="ARBA" id="ARBA00001911"/>
    </source>
</evidence>
<evidence type="ECO:0000313" key="6">
    <source>
        <dbReference type="Proteomes" id="UP000193498"/>
    </source>
</evidence>
<dbReference type="Proteomes" id="UP000193498">
    <property type="component" value="Unassembled WGS sequence"/>
</dbReference>
<accession>A0A1Y1YX73</accession>
<evidence type="ECO:0000256" key="3">
    <source>
        <dbReference type="ARBA" id="ARBA00023239"/>
    </source>
</evidence>
<dbReference type="GO" id="GO:0008460">
    <property type="term" value="F:dTDP-glucose 4,6-dehydratase activity"/>
    <property type="evidence" value="ECO:0007669"/>
    <property type="project" value="InterPro"/>
</dbReference>
<dbReference type="Gene3D" id="3.90.25.10">
    <property type="entry name" value="UDP-galactose 4-epimerase, domain 1"/>
    <property type="match status" value="1"/>
</dbReference>
<dbReference type="GO" id="GO:0009225">
    <property type="term" value="P:nucleotide-sugar metabolic process"/>
    <property type="evidence" value="ECO:0007669"/>
    <property type="project" value="InterPro"/>
</dbReference>
<keyword evidence="2" id="KW-0520">NAD</keyword>
<evidence type="ECO:0000259" key="4">
    <source>
        <dbReference type="Pfam" id="PF16363"/>
    </source>
</evidence>
<proteinExistence type="predicted"/>
<comment type="cofactor">
    <cofactor evidence="1">
        <name>NAD(+)</name>
        <dbReference type="ChEBI" id="CHEBI:57540"/>
    </cofactor>
</comment>
<organism evidence="5 6">
    <name type="scientific">Basidiobolus meristosporus CBS 931.73</name>
    <dbReference type="NCBI Taxonomy" id="1314790"/>
    <lineage>
        <taxon>Eukaryota</taxon>
        <taxon>Fungi</taxon>
        <taxon>Fungi incertae sedis</taxon>
        <taxon>Zoopagomycota</taxon>
        <taxon>Entomophthoromycotina</taxon>
        <taxon>Basidiobolomycetes</taxon>
        <taxon>Basidiobolales</taxon>
        <taxon>Basidiobolaceae</taxon>
        <taxon>Basidiobolus</taxon>
    </lineage>
</organism>
<reference evidence="5 6" key="1">
    <citation type="submission" date="2016-07" db="EMBL/GenBank/DDBJ databases">
        <title>Pervasive Adenine N6-methylation of Active Genes in Fungi.</title>
        <authorList>
            <consortium name="DOE Joint Genome Institute"/>
            <person name="Mondo S.J."/>
            <person name="Dannebaum R.O."/>
            <person name="Kuo R.C."/>
            <person name="Labutti K."/>
            <person name="Haridas S."/>
            <person name="Kuo A."/>
            <person name="Salamov A."/>
            <person name="Ahrendt S.R."/>
            <person name="Lipzen A."/>
            <person name="Sullivan W."/>
            <person name="Andreopoulos W.B."/>
            <person name="Clum A."/>
            <person name="Lindquist E."/>
            <person name="Daum C."/>
            <person name="Ramamoorthy G.K."/>
            <person name="Gryganskyi A."/>
            <person name="Culley D."/>
            <person name="Magnuson J.K."/>
            <person name="James T.Y."/>
            <person name="O'Malley M.A."/>
            <person name="Stajich J.E."/>
            <person name="Spatafora J.W."/>
            <person name="Visel A."/>
            <person name="Grigoriev I.V."/>
        </authorList>
    </citation>
    <scope>NUCLEOTIDE SEQUENCE [LARGE SCALE GENOMIC DNA]</scope>
    <source>
        <strain evidence="5 6">CBS 931.73</strain>
    </source>
</reference>
<dbReference type="OrthoDB" id="331544at2759"/>
<evidence type="ECO:0000313" key="5">
    <source>
        <dbReference type="EMBL" id="ORY02621.1"/>
    </source>
</evidence>
<dbReference type="InterPro" id="IPR016040">
    <property type="entry name" value="NAD(P)-bd_dom"/>
</dbReference>
<dbReference type="AlphaFoldDB" id="A0A1Y1YX73"/>
<dbReference type="SUPFAM" id="SSF51735">
    <property type="entry name" value="NAD(P)-binding Rossmann-fold domains"/>
    <property type="match status" value="1"/>
</dbReference>
<sequence>MLEPQNGPKDDAFEHIPSKVNHDASTTTCNCKSAQKCAALSRSFSEAILHNLKGGLTSDLSSPLRGEEFPPFDRYDLGQRVTNPVQKPRNILITGGAGFIGSYVTRKLVVLYPEYYIVNVDLLDYCGSLKSLELIENAPNYTFVRGDITSSDFMNFILREKNIDTIVHLAAQTHVDNSFGDSFEFTKNNVMGTHVLLEAAKVNNIQRFIHVSTDEVYGEVSRSSPDCHEESILAPSNPYSATKAAAECLVKAYHKSFGLPTIITRSNNVYGPYQYPEKICSKFICSLVNKKQCFIHGDGSNSRKYLYAADVADALDLIIHNGEIGEIYNIGSQFEITNLKLAYKLIAQFHPQDPPHEYLEFVQDRAFNDRRYAVDSSKLEKLGWSPRTPFDFGLGKTIAWYREYGNTWWGDISCALVPHPLKKIPDALIH</sequence>
<gene>
    <name evidence="5" type="ORF">K493DRAFT_277158</name>
</gene>
<evidence type="ECO:0000256" key="2">
    <source>
        <dbReference type="ARBA" id="ARBA00023027"/>
    </source>
</evidence>
<dbReference type="FunFam" id="3.40.50.720:FF:000304">
    <property type="entry name" value="UDP-glucose 4,6-dehydratase"/>
    <property type="match status" value="1"/>
</dbReference>
<dbReference type="Gene3D" id="3.40.50.720">
    <property type="entry name" value="NAD(P)-binding Rossmann-like Domain"/>
    <property type="match status" value="1"/>
</dbReference>
<keyword evidence="6" id="KW-1185">Reference proteome</keyword>
<dbReference type="STRING" id="1314790.A0A1Y1YX73"/>
<name>A0A1Y1YX73_9FUNG</name>
<keyword evidence="3" id="KW-0456">Lyase</keyword>
<dbReference type="FunCoup" id="A0A1Y1YX73">
    <property type="interactions" value="223"/>
</dbReference>